<evidence type="ECO:0000256" key="10">
    <source>
        <dbReference type="ARBA" id="ARBA00048721"/>
    </source>
</evidence>
<dbReference type="RefSeq" id="WP_095606471.1">
    <property type="nucleotide sequence ID" value="NZ_NSKE01000006.1"/>
</dbReference>
<dbReference type="AlphaFoldDB" id="A0A2A2GAC8"/>
<dbReference type="GO" id="GO:0004515">
    <property type="term" value="F:nicotinate-nucleotide adenylyltransferase activity"/>
    <property type="evidence" value="ECO:0007669"/>
    <property type="project" value="UniProtKB-UniRule"/>
</dbReference>
<accession>A0A2A2GAC8</accession>
<dbReference type="NCBIfam" id="TIGR00125">
    <property type="entry name" value="cyt_tran_rel"/>
    <property type="match status" value="1"/>
</dbReference>
<dbReference type="CDD" id="cd02165">
    <property type="entry name" value="NMNAT"/>
    <property type="match status" value="1"/>
</dbReference>
<evidence type="ECO:0000256" key="4">
    <source>
        <dbReference type="ARBA" id="ARBA00022642"/>
    </source>
</evidence>
<dbReference type="InterPro" id="IPR014729">
    <property type="entry name" value="Rossmann-like_a/b/a_fold"/>
</dbReference>
<dbReference type="EC" id="2.7.7.18" evidence="11"/>
<proteinExistence type="inferred from homology"/>
<comment type="caution">
    <text evidence="13">The sequence shown here is derived from an EMBL/GenBank/DDBJ whole genome shotgun (WGS) entry which is preliminary data.</text>
</comment>
<dbReference type="GO" id="GO:0009435">
    <property type="term" value="P:NAD+ biosynthetic process"/>
    <property type="evidence" value="ECO:0007669"/>
    <property type="project" value="UniProtKB-UniRule"/>
</dbReference>
<evidence type="ECO:0000259" key="12">
    <source>
        <dbReference type="Pfam" id="PF01467"/>
    </source>
</evidence>
<dbReference type="Gene3D" id="3.40.50.620">
    <property type="entry name" value="HUPs"/>
    <property type="match status" value="1"/>
</dbReference>
<dbReference type="OrthoDB" id="5295945at2"/>
<reference evidence="13 14" key="1">
    <citation type="submission" date="2017-08" db="EMBL/GenBank/DDBJ databases">
        <title>Aliifodinibius alkalisoli sp. nov., isolated from saline alkaline soil.</title>
        <authorList>
            <person name="Liu D."/>
            <person name="Zhang G."/>
        </authorList>
    </citation>
    <scope>NUCLEOTIDE SEQUENCE [LARGE SCALE GENOMIC DNA]</scope>
    <source>
        <strain evidence="13 14">WN023</strain>
    </source>
</reference>
<dbReference type="InterPro" id="IPR004821">
    <property type="entry name" value="Cyt_trans-like"/>
</dbReference>
<comment type="similarity">
    <text evidence="3 11">Belongs to the NadD family.</text>
</comment>
<keyword evidence="9 11" id="KW-0520">NAD</keyword>
<dbReference type="UniPathway" id="UPA00253">
    <property type="reaction ID" value="UER00332"/>
</dbReference>
<dbReference type="GO" id="GO:0005524">
    <property type="term" value="F:ATP binding"/>
    <property type="evidence" value="ECO:0007669"/>
    <property type="project" value="UniProtKB-KW"/>
</dbReference>
<dbReference type="PANTHER" id="PTHR39321:SF3">
    <property type="entry name" value="PHOSPHOPANTETHEINE ADENYLYLTRANSFERASE"/>
    <property type="match status" value="1"/>
</dbReference>
<evidence type="ECO:0000313" key="13">
    <source>
        <dbReference type="EMBL" id="PAU93795.1"/>
    </source>
</evidence>
<comment type="function">
    <text evidence="1 11">Catalyzes the reversible adenylation of nicotinate mononucleotide (NaMN) to nicotinic acid adenine dinucleotide (NaAD).</text>
</comment>
<dbReference type="PANTHER" id="PTHR39321">
    <property type="entry name" value="NICOTINATE-NUCLEOTIDE ADENYLYLTRANSFERASE-RELATED"/>
    <property type="match status" value="1"/>
</dbReference>
<organism evidence="13 14">
    <name type="scientific">Fodinibius salipaludis</name>
    <dbReference type="NCBI Taxonomy" id="2032627"/>
    <lineage>
        <taxon>Bacteria</taxon>
        <taxon>Pseudomonadati</taxon>
        <taxon>Balneolota</taxon>
        <taxon>Balneolia</taxon>
        <taxon>Balneolales</taxon>
        <taxon>Balneolaceae</taxon>
        <taxon>Fodinibius</taxon>
    </lineage>
</organism>
<dbReference type="InterPro" id="IPR005248">
    <property type="entry name" value="NadD/NMNAT"/>
</dbReference>
<keyword evidence="6 11" id="KW-0548">Nucleotidyltransferase</keyword>
<evidence type="ECO:0000256" key="6">
    <source>
        <dbReference type="ARBA" id="ARBA00022695"/>
    </source>
</evidence>
<evidence type="ECO:0000256" key="7">
    <source>
        <dbReference type="ARBA" id="ARBA00022741"/>
    </source>
</evidence>
<dbReference type="SUPFAM" id="SSF52374">
    <property type="entry name" value="Nucleotidylyl transferase"/>
    <property type="match status" value="1"/>
</dbReference>
<dbReference type="Proteomes" id="UP000218831">
    <property type="component" value="Unassembled WGS sequence"/>
</dbReference>
<keyword evidence="14" id="KW-1185">Reference proteome</keyword>
<comment type="pathway">
    <text evidence="2 11">Cofactor biosynthesis; NAD(+) biosynthesis; deamido-NAD(+) from nicotinate D-ribonucleotide: step 1/1.</text>
</comment>
<evidence type="ECO:0000256" key="1">
    <source>
        <dbReference type="ARBA" id="ARBA00002324"/>
    </source>
</evidence>
<keyword evidence="4 11" id="KW-0662">Pyridine nucleotide biosynthesis</keyword>
<name>A0A2A2GAC8_9BACT</name>
<evidence type="ECO:0000313" key="14">
    <source>
        <dbReference type="Proteomes" id="UP000218831"/>
    </source>
</evidence>
<evidence type="ECO:0000256" key="8">
    <source>
        <dbReference type="ARBA" id="ARBA00022840"/>
    </source>
</evidence>
<evidence type="ECO:0000256" key="11">
    <source>
        <dbReference type="HAMAP-Rule" id="MF_00244"/>
    </source>
</evidence>
<gene>
    <name evidence="11 13" type="primary">nadD</name>
    <name evidence="13" type="ORF">CK503_08965</name>
</gene>
<protein>
    <recommendedName>
        <fullName evidence="11">Probable nicotinate-nucleotide adenylyltransferase</fullName>
        <ecNumber evidence="11">2.7.7.18</ecNumber>
    </recommendedName>
    <alternativeName>
        <fullName evidence="11">Deamido-NAD(+) diphosphorylase</fullName>
    </alternativeName>
    <alternativeName>
        <fullName evidence="11">Deamido-NAD(+) pyrophosphorylase</fullName>
    </alternativeName>
    <alternativeName>
        <fullName evidence="11">Nicotinate mononucleotide adenylyltransferase</fullName>
        <shortName evidence="11">NaMN adenylyltransferase</shortName>
    </alternativeName>
</protein>
<comment type="catalytic activity">
    <reaction evidence="10 11">
        <text>nicotinate beta-D-ribonucleotide + ATP + H(+) = deamido-NAD(+) + diphosphate</text>
        <dbReference type="Rhea" id="RHEA:22860"/>
        <dbReference type="ChEBI" id="CHEBI:15378"/>
        <dbReference type="ChEBI" id="CHEBI:30616"/>
        <dbReference type="ChEBI" id="CHEBI:33019"/>
        <dbReference type="ChEBI" id="CHEBI:57502"/>
        <dbReference type="ChEBI" id="CHEBI:58437"/>
        <dbReference type="EC" id="2.7.7.18"/>
    </reaction>
</comment>
<evidence type="ECO:0000256" key="9">
    <source>
        <dbReference type="ARBA" id="ARBA00023027"/>
    </source>
</evidence>
<evidence type="ECO:0000256" key="3">
    <source>
        <dbReference type="ARBA" id="ARBA00009014"/>
    </source>
</evidence>
<keyword evidence="7 11" id="KW-0547">Nucleotide-binding</keyword>
<dbReference type="NCBIfam" id="NF000840">
    <property type="entry name" value="PRK00071.1-3"/>
    <property type="match status" value="1"/>
</dbReference>
<dbReference type="EMBL" id="NSKE01000006">
    <property type="protein sequence ID" value="PAU93795.1"/>
    <property type="molecule type" value="Genomic_DNA"/>
</dbReference>
<feature type="domain" description="Cytidyltransferase-like" evidence="12">
    <location>
        <begin position="10"/>
        <end position="170"/>
    </location>
</feature>
<keyword evidence="8 11" id="KW-0067">ATP-binding</keyword>
<keyword evidence="5 11" id="KW-0808">Transferase</keyword>
<dbReference type="NCBIfam" id="TIGR00482">
    <property type="entry name" value="nicotinate (nicotinamide) nucleotide adenylyltransferase"/>
    <property type="match status" value="1"/>
</dbReference>
<evidence type="ECO:0000256" key="5">
    <source>
        <dbReference type="ARBA" id="ARBA00022679"/>
    </source>
</evidence>
<dbReference type="HAMAP" id="MF_00244">
    <property type="entry name" value="NaMN_adenylyltr"/>
    <property type="match status" value="1"/>
</dbReference>
<sequence>MTALEKSIGILGGSFDPVHNGHLSIAQSFLDSDLIDQLWVLLAPDPPHKTGRTQTNYQLRFEMLQAAFKNFNGVKVSDLEKKLPQPSFTIQTLEYLEENYPEYTFRLCIGGDSLRDFKKWKDWQKILDHANLLVARRPSADIKNIDENIKNHLHFIDHEPVQISSTKIRDAVANGDDISGLVPSSVNKIIDNENLYRLKV</sequence>
<dbReference type="Pfam" id="PF01467">
    <property type="entry name" value="CTP_transf_like"/>
    <property type="match status" value="1"/>
</dbReference>
<evidence type="ECO:0000256" key="2">
    <source>
        <dbReference type="ARBA" id="ARBA00005019"/>
    </source>
</evidence>